<dbReference type="InterPro" id="IPR003594">
    <property type="entry name" value="HATPase_dom"/>
</dbReference>
<dbReference type="NCBIfam" id="TIGR00229">
    <property type="entry name" value="sensory_box"/>
    <property type="match status" value="1"/>
</dbReference>
<protein>
    <recommendedName>
        <fullName evidence="3">histidine kinase</fullName>
        <ecNumber evidence="3">2.7.13.3</ecNumber>
    </recommendedName>
</protein>
<dbReference type="InterPro" id="IPR000014">
    <property type="entry name" value="PAS"/>
</dbReference>
<dbReference type="CDD" id="cd16922">
    <property type="entry name" value="HATPase_EvgS-ArcB-TorS-like"/>
    <property type="match status" value="1"/>
</dbReference>
<dbReference type="SMART" id="SM00065">
    <property type="entry name" value="GAF"/>
    <property type="match status" value="1"/>
</dbReference>
<comment type="catalytic activity">
    <reaction evidence="1">
        <text>ATP + protein L-histidine = ADP + protein N-phospho-L-histidine.</text>
        <dbReference type="EC" id="2.7.13.3"/>
    </reaction>
</comment>
<feature type="modified residue" description="4-aspartylphosphate" evidence="8">
    <location>
        <position position="928"/>
    </location>
</feature>
<dbReference type="AlphaFoldDB" id="A0A6C7E4X6"/>
<evidence type="ECO:0000256" key="3">
    <source>
        <dbReference type="ARBA" id="ARBA00012438"/>
    </source>
</evidence>
<evidence type="ECO:0000259" key="10">
    <source>
        <dbReference type="PROSITE" id="PS50109"/>
    </source>
</evidence>
<dbReference type="SMART" id="SM00091">
    <property type="entry name" value="PAS"/>
    <property type="match status" value="1"/>
</dbReference>
<dbReference type="RefSeq" id="WP_015441164.1">
    <property type="nucleotide sequence ID" value="NC_020520.1"/>
</dbReference>
<name>A0A6C7E4X6_ILUCY</name>
<comment type="subcellular location">
    <subcellularLocation>
        <location evidence="2">Cell membrane</location>
    </subcellularLocation>
</comment>
<dbReference type="PROSITE" id="PS50110">
    <property type="entry name" value="RESPONSE_REGULATORY"/>
    <property type="match status" value="1"/>
</dbReference>
<dbReference type="Gene3D" id="3.30.450.20">
    <property type="entry name" value="PAS domain"/>
    <property type="match status" value="1"/>
</dbReference>
<dbReference type="PROSITE" id="PS50112">
    <property type="entry name" value="PAS"/>
    <property type="match status" value="1"/>
</dbReference>
<dbReference type="SUPFAM" id="SSF55781">
    <property type="entry name" value="GAF domain-like"/>
    <property type="match status" value="1"/>
</dbReference>
<dbReference type="SUPFAM" id="SSF55785">
    <property type="entry name" value="PYP-like sensor domain (PAS domain)"/>
    <property type="match status" value="1"/>
</dbReference>
<dbReference type="Pfam" id="PF00072">
    <property type="entry name" value="Response_reg"/>
    <property type="match status" value="1"/>
</dbReference>
<dbReference type="SUPFAM" id="SSF55874">
    <property type="entry name" value="ATPase domain of HSP90 chaperone/DNA topoisomerase II/histidine kinase"/>
    <property type="match status" value="2"/>
</dbReference>
<dbReference type="CDD" id="cd00082">
    <property type="entry name" value="HisKA"/>
    <property type="match status" value="1"/>
</dbReference>
<evidence type="ECO:0000256" key="8">
    <source>
        <dbReference type="PROSITE-ProRule" id="PRU00169"/>
    </source>
</evidence>
<keyword evidence="5 13" id="KW-0808">Transferase</keyword>
<proteinExistence type="predicted"/>
<dbReference type="Gene3D" id="3.40.50.2300">
    <property type="match status" value="1"/>
</dbReference>
<dbReference type="InterPro" id="IPR004358">
    <property type="entry name" value="Sig_transdc_His_kin-like_C"/>
</dbReference>
<dbReference type="InterPro" id="IPR036890">
    <property type="entry name" value="HATPase_C_sf"/>
</dbReference>
<organism evidence="13 14">
    <name type="scientific">Ilumatobacter coccineus (strain NBRC 103263 / KCTC 29153 / YM16-304)</name>
    <dbReference type="NCBI Taxonomy" id="1313172"/>
    <lineage>
        <taxon>Bacteria</taxon>
        <taxon>Bacillati</taxon>
        <taxon>Actinomycetota</taxon>
        <taxon>Acidimicrobiia</taxon>
        <taxon>Acidimicrobiales</taxon>
        <taxon>Ilumatobacteraceae</taxon>
        <taxon>Ilumatobacter</taxon>
    </lineage>
</organism>
<dbReference type="Pfam" id="PF08448">
    <property type="entry name" value="PAS_4"/>
    <property type="match status" value="1"/>
</dbReference>
<feature type="domain" description="Histidine kinase" evidence="10">
    <location>
        <begin position="96"/>
        <end position="300"/>
    </location>
</feature>
<evidence type="ECO:0000256" key="2">
    <source>
        <dbReference type="ARBA" id="ARBA00004236"/>
    </source>
</evidence>
<feature type="compositionally biased region" description="Basic and acidic residues" evidence="9">
    <location>
        <begin position="239"/>
        <end position="251"/>
    </location>
</feature>
<feature type="region of interest" description="Disordered" evidence="9">
    <location>
        <begin position="230"/>
        <end position="257"/>
    </location>
</feature>
<dbReference type="CDD" id="cd00156">
    <property type="entry name" value="REC"/>
    <property type="match status" value="1"/>
</dbReference>
<evidence type="ECO:0000256" key="1">
    <source>
        <dbReference type="ARBA" id="ARBA00000085"/>
    </source>
</evidence>
<keyword evidence="14" id="KW-1185">Reference proteome</keyword>
<dbReference type="GO" id="GO:0005886">
    <property type="term" value="C:plasma membrane"/>
    <property type="evidence" value="ECO:0007669"/>
    <property type="project" value="UniProtKB-SubCell"/>
</dbReference>
<dbReference type="InterPro" id="IPR001789">
    <property type="entry name" value="Sig_transdc_resp-reg_receiver"/>
</dbReference>
<evidence type="ECO:0000256" key="4">
    <source>
        <dbReference type="ARBA" id="ARBA00022553"/>
    </source>
</evidence>
<dbReference type="InterPro" id="IPR013656">
    <property type="entry name" value="PAS_4"/>
</dbReference>
<dbReference type="SMART" id="SM00387">
    <property type="entry name" value="HATPase_c"/>
    <property type="match status" value="2"/>
</dbReference>
<dbReference type="InterPro" id="IPR029016">
    <property type="entry name" value="GAF-like_dom_sf"/>
</dbReference>
<keyword evidence="4 8" id="KW-0597">Phosphoprotein</keyword>
<feature type="domain" description="PAS" evidence="12">
    <location>
        <begin position="485"/>
        <end position="555"/>
    </location>
</feature>
<keyword evidence="7" id="KW-0902">Two-component regulatory system</keyword>
<dbReference type="Gene3D" id="3.30.450.40">
    <property type="match status" value="1"/>
</dbReference>
<dbReference type="SUPFAM" id="SSF52172">
    <property type="entry name" value="CheY-like"/>
    <property type="match status" value="1"/>
</dbReference>
<dbReference type="PANTHER" id="PTHR43047:SF72">
    <property type="entry name" value="OSMOSENSING HISTIDINE PROTEIN KINASE SLN1"/>
    <property type="match status" value="1"/>
</dbReference>
<dbReference type="Proteomes" id="UP000011863">
    <property type="component" value="Chromosome"/>
</dbReference>
<dbReference type="CDD" id="cd00130">
    <property type="entry name" value="PAS"/>
    <property type="match status" value="1"/>
</dbReference>
<dbReference type="FunFam" id="1.10.287.130:FF:000001">
    <property type="entry name" value="Two-component sensor histidine kinase"/>
    <property type="match status" value="1"/>
</dbReference>
<dbReference type="EMBL" id="AP012057">
    <property type="protein sequence ID" value="BAN01917.1"/>
    <property type="molecule type" value="Genomic_DNA"/>
</dbReference>
<dbReference type="SUPFAM" id="SSF47384">
    <property type="entry name" value="Homodimeric domain of signal transducing histidine kinase"/>
    <property type="match status" value="1"/>
</dbReference>
<feature type="domain" description="Response regulatory" evidence="11">
    <location>
        <begin position="878"/>
        <end position="990"/>
    </location>
</feature>
<evidence type="ECO:0000313" key="14">
    <source>
        <dbReference type="Proteomes" id="UP000011863"/>
    </source>
</evidence>
<evidence type="ECO:0000313" key="13">
    <source>
        <dbReference type="EMBL" id="BAN01917.1"/>
    </source>
</evidence>
<evidence type="ECO:0000256" key="5">
    <source>
        <dbReference type="ARBA" id="ARBA00022679"/>
    </source>
</evidence>
<dbReference type="Gene3D" id="1.10.287.130">
    <property type="match status" value="1"/>
</dbReference>
<dbReference type="Gene3D" id="3.30.565.10">
    <property type="entry name" value="Histidine kinase-like ATPase, C-terminal domain"/>
    <property type="match status" value="2"/>
</dbReference>
<reference evidence="13 14" key="1">
    <citation type="journal article" date="2013" name="Int. J. Syst. Evol. Microbiol.">
        <title>Ilumatobacter nonamiense sp. nov. and Ilumatobacter coccineum sp. nov., isolated from seashore sand.</title>
        <authorList>
            <person name="Matsumoto A."/>
            <person name="Kasai H."/>
            <person name="Matsuo Y."/>
            <person name="Shizuri Y."/>
            <person name="Ichikawa N."/>
            <person name="Fujita N."/>
            <person name="Omura S."/>
            <person name="Takahashi Y."/>
        </authorList>
    </citation>
    <scope>NUCLEOTIDE SEQUENCE [LARGE SCALE GENOMIC DNA]</scope>
    <source>
        <strain evidence="14">NBRC 103263 / KCTC 29153 / YM16-304</strain>
    </source>
</reference>
<dbReference type="SMART" id="SM00388">
    <property type="entry name" value="HisKA"/>
    <property type="match status" value="1"/>
</dbReference>
<evidence type="ECO:0000259" key="11">
    <source>
        <dbReference type="PROSITE" id="PS50110"/>
    </source>
</evidence>
<keyword evidence="6 13" id="KW-0418">Kinase</keyword>
<sequence>MTSDLERSVRECRIVVGPDAVSTHRANAPDAPIVALVDATSPIQAVLAQAAGADIVLPTPELEVGALAESPGLALAVTAAEAIANRRREVAGSARQVGHDLASTVNVVGLAADVAISGATPPDDALTHIASLARSADADIWRAGRASRSLRRAMTVVDVVAVARGHALAAPDVDIATTVEHAWVFADERELTSTLSELIQNARTASARRVRLSIAVDAGIGPSRVRISVDDDGTGFDPATRDADGRPEFAPHRTSNPSARAGLGLATIAEFAGDIGARVTVSDADDEWSTRVELSIPLLDDPAGKVAARAIAIDQATAQANILERVVRQAPVTESLDAIVAAIENQLPDSACSVLLLRNGRTLHHGSGAKLPSAYRDAIDGVEIGRGQGSCGTAAYTGRPVIATDVTTDSNWVSFRDVALEHDLRSCWSTPIVAAEGGEVLGTFAVYKSSVWSPDQAAIRLVKRFTYLAAVAIEHHRLFGALAESESRFRSAFEGATAGLALVDLDGSLLKVNPSLSRMLGRSESSLLSKNMLDLLDAPSRPLIRAAWDQLIADGPMTTRAQPTIEVPLADPPGDHDVWVSLSTSIVAAPEERSLYVEVRDITASRRHLAEQRAREAAEASNRAKTDFLALVSHELRTPLNAILGFAQVMQLSKLDAEQHTESVDHIVNAGEHLRDLIDQLLDLSRIEAGQLSVSIGRVDTADAIADALDIVGPLAGSRNIALVHDRHNADRHDVLADRRCLRQVLINLLGNAVKFTPPDGRIDVDVATTSAGTVRVTVTDTGPGIAPESIDLLFQPFRRLHPERPGRAEGTGLGLSLSARLMSEMGGTIGVDSTVGVGSSFWIEFPPADDSLAVAVGDRPLALDSPDTDAVTPVSGVVLYVEDDRACLDVMHAALALRPLVELRTASTAADGSAQLRRGNVDLVLLDIGLPDRSGWDLLDDIRVTDTEVPVLVLTAGTDAVPDPAPRHLELLTKPLDIPAALRVIDAALSGTTLGHSDGQTIDSLQQ</sequence>
<accession>A0A6C7E4X6</accession>
<evidence type="ECO:0000256" key="9">
    <source>
        <dbReference type="SAM" id="MobiDB-lite"/>
    </source>
</evidence>
<dbReference type="InterPro" id="IPR003018">
    <property type="entry name" value="GAF"/>
</dbReference>
<dbReference type="InterPro" id="IPR003661">
    <property type="entry name" value="HisK_dim/P_dom"/>
</dbReference>
<dbReference type="PANTHER" id="PTHR43047">
    <property type="entry name" value="TWO-COMPONENT HISTIDINE PROTEIN KINASE"/>
    <property type="match status" value="1"/>
</dbReference>
<dbReference type="Pfam" id="PF13185">
    <property type="entry name" value="GAF_2"/>
    <property type="match status" value="1"/>
</dbReference>
<dbReference type="InterPro" id="IPR036097">
    <property type="entry name" value="HisK_dim/P_sf"/>
</dbReference>
<dbReference type="InterPro" id="IPR011006">
    <property type="entry name" value="CheY-like_superfamily"/>
</dbReference>
<dbReference type="PROSITE" id="PS50109">
    <property type="entry name" value="HIS_KIN"/>
    <property type="match status" value="2"/>
</dbReference>
<dbReference type="Pfam" id="PF00512">
    <property type="entry name" value="HisKA"/>
    <property type="match status" value="1"/>
</dbReference>
<dbReference type="SMART" id="SM00448">
    <property type="entry name" value="REC"/>
    <property type="match status" value="1"/>
</dbReference>
<evidence type="ECO:0000259" key="12">
    <source>
        <dbReference type="PROSITE" id="PS50112"/>
    </source>
</evidence>
<dbReference type="InterPro" id="IPR035965">
    <property type="entry name" value="PAS-like_dom_sf"/>
</dbReference>
<dbReference type="InterPro" id="IPR005467">
    <property type="entry name" value="His_kinase_dom"/>
</dbReference>
<dbReference type="GO" id="GO:0009927">
    <property type="term" value="F:histidine phosphotransfer kinase activity"/>
    <property type="evidence" value="ECO:0007669"/>
    <property type="project" value="TreeGrafter"/>
</dbReference>
<dbReference type="Pfam" id="PF02518">
    <property type="entry name" value="HATPase_c"/>
    <property type="match status" value="2"/>
</dbReference>
<dbReference type="KEGG" id="aym:YM304_16030"/>
<evidence type="ECO:0000256" key="6">
    <source>
        <dbReference type="ARBA" id="ARBA00022777"/>
    </source>
</evidence>
<gene>
    <name evidence="13" type="ORF">YM304_16030</name>
</gene>
<dbReference type="EC" id="2.7.13.3" evidence="3"/>
<feature type="domain" description="Histidine kinase" evidence="10">
    <location>
        <begin position="631"/>
        <end position="850"/>
    </location>
</feature>
<evidence type="ECO:0000256" key="7">
    <source>
        <dbReference type="ARBA" id="ARBA00023012"/>
    </source>
</evidence>
<dbReference type="PRINTS" id="PR00344">
    <property type="entry name" value="BCTRLSENSOR"/>
</dbReference>
<dbReference type="GO" id="GO:0000155">
    <property type="term" value="F:phosphorelay sensor kinase activity"/>
    <property type="evidence" value="ECO:0007669"/>
    <property type="project" value="InterPro"/>
</dbReference>